<evidence type="ECO:0000259" key="2">
    <source>
        <dbReference type="Pfam" id="PF07589"/>
    </source>
</evidence>
<feature type="signal peptide" evidence="1">
    <location>
        <begin position="1"/>
        <end position="24"/>
    </location>
</feature>
<dbReference type="RefSeq" id="WP_400878534.1">
    <property type="nucleotide sequence ID" value="NZ_JBIWXY010000001.1"/>
</dbReference>
<sequence length="240" mass="25541">MSISKLLATTATGVLLATSASAFAADTVYGKDFGNGSSHTTAINGTDVTFSAKTGNNKNKLIEGKFSYKPAQDGYQGVGVSPLKGSDVTVGEIDKNEWIFAEFNDSRVISNLTLGLLFDGPEYGDSKEKAFITVTYFDDTTKEFKLQAQGETTALWTGGFGTVSNLSPASDGLGGVWSIDNPFGDNAVKSFVLTSHADKSDFTLYSVTAVPEPESYAMLALGLGLVGFMARRRDRSNLYV</sequence>
<evidence type="ECO:0000313" key="4">
    <source>
        <dbReference type="Proteomes" id="UP001617669"/>
    </source>
</evidence>
<proteinExistence type="predicted"/>
<dbReference type="EMBL" id="JBIWXY010000001">
    <property type="protein sequence ID" value="MFJ5444964.1"/>
    <property type="molecule type" value="Genomic_DNA"/>
</dbReference>
<dbReference type="Proteomes" id="UP001617669">
    <property type="component" value="Unassembled WGS sequence"/>
</dbReference>
<feature type="domain" description="Ice-binding protein C-terminal" evidence="2">
    <location>
        <begin position="209"/>
        <end position="233"/>
    </location>
</feature>
<evidence type="ECO:0000313" key="3">
    <source>
        <dbReference type="EMBL" id="MFJ5444964.1"/>
    </source>
</evidence>
<keyword evidence="4" id="KW-1185">Reference proteome</keyword>
<comment type="caution">
    <text evidence="3">The sequence shown here is derived from an EMBL/GenBank/DDBJ whole genome shotgun (WGS) entry which is preliminary data.</text>
</comment>
<feature type="chain" id="PRO_5047188907" evidence="1">
    <location>
        <begin position="25"/>
        <end position="240"/>
    </location>
</feature>
<gene>
    <name evidence="3" type="ORF">ACIKP9_01855</name>
</gene>
<dbReference type="Pfam" id="PF07589">
    <property type="entry name" value="PEP-CTERM"/>
    <property type="match status" value="1"/>
</dbReference>
<accession>A0ABW8GI36</accession>
<evidence type="ECO:0000256" key="1">
    <source>
        <dbReference type="SAM" id="SignalP"/>
    </source>
</evidence>
<name>A0ABW8GI36_9PROT</name>
<organism evidence="3 4">
    <name type="scientific">Methylobacillus methanolivorans</name>
    <dbReference type="NCBI Taxonomy" id="1848927"/>
    <lineage>
        <taxon>Bacteria</taxon>
        <taxon>Pseudomonadati</taxon>
        <taxon>Pseudomonadota</taxon>
        <taxon>Betaproteobacteria</taxon>
        <taxon>Nitrosomonadales</taxon>
        <taxon>Methylophilaceae</taxon>
        <taxon>Methylobacillus</taxon>
    </lineage>
</organism>
<reference evidence="3 4" key="1">
    <citation type="submission" date="2024-11" db="EMBL/GenBank/DDBJ databases">
        <authorList>
            <person name="Kaparullina E.N."/>
            <person name="Delegan Y.A."/>
            <person name="Doronina N.V."/>
        </authorList>
    </citation>
    <scope>NUCLEOTIDE SEQUENCE [LARGE SCALE GENOMIC DNA]</scope>
    <source>
        <strain evidence="3 4">7sh_L</strain>
    </source>
</reference>
<keyword evidence="1" id="KW-0732">Signal</keyword>
<dbReference type="InterPro" id="IPR013424">
    <property type="entry name" value="Ice-binding_C"/>
</dbReference>
<protein>
    <submittedName>
        <fullName evidence="3">PEP-CTERM sorting domain-containing protein</fullName>
    </submittedName>
</protein>
<dbReference type="NCBIfam" id="TIGR02595">
    <property type="entry name" value="PEP_CTERM"/>
    <property type="match status" value="1"/>
</dbReference>